<dbReference type="CDD" id="cd06259">
    <property type="entry name" value="YdcF-like"/>
    <property type="match status" value="1"/>
</dbReference>
<evidence type="ECO:0000313" key="3">
    <source>
        <dbReference type="EMBL" id="MBF8177914.1"/>
    </source>
</evidence>
<feature type="transmembrane region" description="Helical" evidence="1">
    <location>
        <begin position="38"/>
        <end position="64"/>
    </location>
</feature>
<accession>A0ABS0EV04</accession>
<dbReference type="RefSeq" id="WP_195875466.1">
    <property type="nucleotide sequence ID" value="NZ_JADOEL010000006.1"/>
</dbReference>
<name>A0ABS0EV04_9BURK</name>
<proteinExistence type="predicted"/>
<dbReference type="InterPro" id="IPR003848">
    <property type="entry name" value="DUF218"/>
</dbReference>
<dbReference type="PANTHER" id="PTHR30336">
    <property type="entry name" value="INNER MEMBRANE PROTEIN, PROBABLE PERMEASE"/>
    <property type="match status" value="1"/>
</dbReference>
<feature type="transmembrane region" description="Helical" evidence="1">
    <location>
        <begin position="6"/>
        <end position="31"/>
    </location>
</feature>
<dbReference type="Gene3D" id="3.40.50.620">
    <property type="entry name" value="HUPs"/>
    <property type="match status" value="1"/>
</dbReference>
<dbReference type="InterPro" id="IPR051599">
    <property type="entry name" value="Cell_Envelope_Assoc"/>
</dbReference>
<gene>
    <name evidence="3" type="ORF">IXC47_09500</name>
</gene>
<dbReference type="InterPro" id="IPR014729">
    <property type="entry name" value="Rossmann-like_a/b/a_fold"/>
</dbReference>
<keyword evidence="1" id="KW-0812">Transmembrane</keyword>
<feature type="domain" description="DUF218" evidence="2">
    <location>
        <begin position="82"/>
        <end position="245"/>
    </location>
</feature>
<evidence type="ECO:0000313" key="4">
    <source>
        <dbReference type="Proteomes" id="UP000657372"/>
    </source>
</evidence>
<sequence>MSSGWLFNAVAGALLLPPLNLILLCVLGLLLRLRWPRLGMAISVLALLVLTVCSTCFGSSLFVAPLEKQNPPLQAGDAAGAQAIVVLGGSRITNAPEYGGQDIPSAISLHRLRYAAHLYRSTHLPILVSGGRPDGGYRSEASVMARVLKEDFSVPVRWQEPVSNNTAENAQLSARMLRAAGVTRILLVTDAIHMQRAKWIFMQTGLEVVAAPTIYISHANMTPADFLPSSQGLQLSAYALHEWLGLAWYRWRYRNLAN</sequence>
<evidence type="ECO:0000259" key="2">
    <source>
        <dbReference type="Pfam" id="PF02698"/>
    </source>
</evidence>
<dbReference type="Proteomes" id="UP000657372">
    <property type="component" value="Unassembled WGS sequence"/>
</dbReference>
<protein>
    <submittedName>
        <fullName evidence="3">YdcF family protein</fullName>
    </submittedName>
</protein>
<evidence type="ECO:0000256" key="1">
    <source>
        <dbReference type="SAM" id="Phobius"/>
    </source>
</evidence>
<dbReference type="EMBL" id="JADOEL010000006">
    <property type="protein sequence ID" value="MBF8177914.1"/>
    <property type="molecule type" value="Genomic_DNA"/>
</dbReference>
<keyword evidence="1" id="KW-1133">Transmembrane helix</keyword>
<organism evidence="3 4">
    <name type="scientific">Herminiimonas contaminans</name>
    <dbReference type="NCBI Taxonomy" id="1111140"/>
    <lineage>
        <taxon>Bacteria</taxon>
        <taxon>Pseudomonadati</taxon>
        <taxon>Pseudomonadota</taxon>
        <taxon>Betaproteobacteria</taxon>
        <taxon>Burkholderiales</taxon>
        <taxon>Oxalobacteraceae</taxon>
        <taxon>Herminiimonas</taxon>
    </lineage>
</organism>
<comment type="caution">
    <text evidence="3">The sequence shown here is derived from an EMBL/GenBank/DDBJ whole genome shotgun (WGS) entry which is preliminary data.</text>
</comment>
<keyword evidence="1" id="KW-0472">Membrane</keyword>
<dbReference type="Pfam" id="PF02698">
    <property type="entry name" value="DUF218"/>
    <property type="match status" value="1"/>
</dbReference>
<reference evidence="3 4" key="1">
    <citation type="submission" date="2020-11" db="EMBL/GenBank/DDBJ databases">
        <title>WGS of Herminiimonas contaminans strain Marseille-Q4544 isolated from planarians Schmidtea mediterranea.</title>
        <authorList>
            <person name="Kangale L."/>
        </authorList>
    </citation>
    <scope>NUCLEOTIDE SEQUENCE [LARGE SCALE GENOMIC DNA]</scope>
    <source>
        <strain evidence="3 4">Marseille-Q4544</strain>
    </source>
</reference>
<dbReference type="PANTHER" id="PTHR30336:SF4">
    <property type="entry name" value="ENVELOPE BIOGENESIS FACTOR ELYC"/>
    <property type="match status" value="1"/>
</dbReference>
<keyword evidence="4" id="KW-1185">Reference proteome</keyword>